<keyword evidence="1" id="KW-0812">Transmembrane</keyword>
<proteinExistence type="predicted"/>
<protein>
    <submittedName>
        <fullName evidence="3">TadE-like protein</fullName>
    </submittedName>
</protein>
<reference evidence="3 4" key="1">
    <citation type="submission" date="2017-09" db="EMBL/GenBank/DDBJ databases">
        <authorList>
            <person name="Ehlers B."/>
            <person name="Leendertz F.H."/>
        </authorList>
    </citation>
    <scope>NUCLEOTIDE SEQUENCE [LARGE SCALE GENOMIC DNA]</scope>
    <source>
        <strain evidence="3 4">DSM 18289</strain>
    </source>
</reference>
<organism evidence="3 4">
    <name type="scientific">Cohaesibacter gelatinilyticus</name>
    <dbReference type="NCBI Taxonomy" id="372072"/>
    <lineage>
        <taxon>Bacteria</taxon>
        <taxon>Pseudomonadati</taxon>
        <taxon>Pseudomonadota</taxon>
        <taxon>Alphaproteobacteria</taxon>
        <taxon>Hyphomicrobiales</taxon>
        <taxon>Cohaesibacteraceae</taxon>
    </lineage>
</organism>
<dbReference type="EMBL" id="OBEL01000005">
    <property type="protein sequence ID" value="SNZ20706.1"/>
    <property type="molecule type" value="Genomic_DNA"/>
</dbReference>
<dbReference type="Pfam" id="PF07811">
    <property type="entry name" value="TadE"/>
    <property type="match status" value="1"/>
</dbReference>
<gene>
    <name evidence="3" type="ORF">SAMN06265368_3816</name>
</gene>
<name>A0A285PKT6_9HYPH</name>
<dbReference type="RefSeq" id="WP_097155066.1">
    <property type="nucleotide sequence ID" value="NZ_OBEL01000005.1"/>
</dbReference>
<feature type="domain" description="TadE-like" evidence="2">
    <location>
        <begin position="25"/>
        <end position="60"/>
    </location>
</feature>
<keyword evidence="1" id="KW-0472">Membrane</keyword>
<dbReference type="AlphaFoldDB" id="A0A285PKT6"/>
<evidence type="ECO:0000256" key="1">
    <source>
        <dbReference type="SAM" id="Phobius"/>
    </source>
</evidence>
<dbReference type="Proteomes" id="UP000219439">
    <property type="component" value="Unassembled WGS sequence"/>
</dbReference>
<evidence type="ECO:0000313" key="3">
    <source>
        <dbReference type="EMBL" id="SNZ20706.1"/>
    </source>
</evidence>
<feature type="transmembrane region" description="Helical" evidence="1">
    <location>
        <begin position="31"/>
        <end position="53"/>
    </location>
</feature>
<sequence>MRPNRMLRISQLAKLRHRFVKDEKGATAVEFAMIGAPFFALIGLMLLGGHVLWISQSMDTSIQSVSRQIRTGQAQTAGMGLAQFRNAVCSNVAMSENDCRANLIVDVRRFDAPEDINFNPPRKNGSIDQEGGAFQIGDREDYVIVKVYLAVEYFSQLANLFGTGHDLDFHLSATAAFRNEPF</sequence>
<keyword evidence="1" id="KW-1133">Transmembrane helix</keyword>
<accession>A0A285PKT6</accession>
<evidence type="ECO:0000313" key="4">
    <source>
        <dbReference type="Proteomes" id="UP000219439"/>
    </source>
</evidence>
<keyword evidence="4" id="KW-1185">Reference proteome</keyword>
<evidence type="ECO:0000259" key="2">
    <source>
        <dbReference type="Pfam" id="PF07811"/>
    </source>
</evidence>
<dbReference type="InterPro" id="IPR012495">
    <property type="entry name" value="TadE-like_dom"/>
</dbReference>